<name>A0A3M7TDX8_BRAPC</name>
<dbReference type="EMBL" id="REGN01000004">
    <property type="protein sequence ID" value="RNA45241.1"/>
    <property type="molecule type" value="Genomic_DNA"/>
</dbReference>
<evidence type="ECO:0000313" key="2">
    <source>
        <dbReference type="Proteomes" id="UP000276133"/>
    </source>
</evidence>
<keyword evidence="2" id="KW-1185">Reference proteome</keyword>
<accession>A0A3M7TDX8</accession>
<proteinExistence type="predicted"/>
<dbReference type="Proteomes" id="UP000276133">
    <property type="component" value="Unassembled WGS sequence"/>
</dbReference>
<evidence type="ECO:0000313" key="1">
    <source>
        <dbReference type="EMBL" id="RNA45241.1"/>
    </source>
</evidence>
<dbReference type="AlphaFoldDB" id="A0A3M7TDX8"/>
<comment type="caution">
    <text evidence="1">The sequence shown here is derived from an EMBL/GenBank/DDBJ whole genome shotgun (WGS) entry which is preliminary data.</text>
</comment>
<reference evidence="1 2" key="1">
    <citation type="journal article" date="2018" name="Sci. Rep.">
        <title>Genomic signatures of local adaptation to the degree of environmental predictability in rotifers.</title>
        <authorList>
            <person name="Franch-Gras L."/>
            <person name="Hahn C."/>
            <person name="Garcia-Roger E.M."/>
            <person name="Carmona M.J."/>
            <person name="Serra M."/>
            <person name="Gomez A."/>
        </authorList>
    </citation>
    <scope>NUCLEOTIDE SEQUENCE [LARGE SCALE GENOMIC DNA]</scope>
    <source>
        <strain evidence="1">HYR1</strain>
    </source>
</reference>
<gene>
    <name evidence="1" type="ORF">BpHYR1_053810</name>
</gene>
<protein>
    <submittedName>
        <fullName evidence="1">Uncharacterized protein</fullName>
    </submittedName>
</protein>
<organism evidence="1 2">
    <name type="scientific">Brachionus plicatilis</name>
    <name type="common">Marine rotifer</name>
    <name type="synonym">Brachionus muelleri</name>
    <dbReference type="NCBI Taxonomy" id="10195"/>
    <lineage>
        <taxon>Eukaryota</taxon>
        <taxon>Metazoa</taxon>
        <taxon>Spiralia</taxon>
        <taxon>Gnathifera</taxon>
        <taxon>Rotifera</taxon>
        <taxon>Eurotatoria</taxon>
        <taxon>Monogononta</taxon>
        <taxon>Pseudotrocha</taxon>
        <taxon>Ploima</taxon>
        <taxon>Brachionidae</taxon>
        <taxon>Brachionus</taxon>
    </lineage>
</organism>
<sequence length="60" mass="7359">MKISTTLIELNLIFIILKKFFNYHYFTSTKHHLLLNRDFLKRFLFFKNSSNNVSRAKEYL</sequence>